<accession>D4ZLS0</accession>
<dbReference type="STRING" id="637905.SVI_2648"/>
<dbReference type="HOGENOM" id="CLU_077093_1_0_6"/>
<dbReference type="KEGG" id="svo:SVI_2648"/>
<proteinExistence type="predicted"/>
<dbReference type="AlphaFoldDB" id="D4ZLS0"/>
<reference evidence="3" key="1">
    <citation type="journal article" date="2010" name="Mol. Biosyst.">
        <title>Complete genome sequence and comparative analysis of Shewanella violacea, a psychrophilic and piezophilic bacterium from deep sea floor sediments.</title>
        <authorList>
            <person name="Aono E."/>
            <person name="Baba T."/>
            <person name="Ara T."/>
            <person name="Nishi T."/>
            <person name="Nakamichi T."/>
            <person name="Inamoto E."/>
            <person name="Toyonaga H."/>
            <person name="Hasegawa M."/>
            <person name="Takai Y."/>
            <person name="Okumura Y."/>
            <person name="Baba M."/>
            <person name="Tomita M."/>
            <person name="Kato C."/>
            <person name="Oshima T."/>
            <person name="Nakasone K."/>
            <person name="Mori H."/>
        </authorList>
    </citation>
    <scope>NUCLEOTIDE SEQUENCE [LARGE SCALE GENOMIC DNA]</scope>
    <source>
        <strain evidence="3">JCM 10179 / CIP 106290 / LMG 19151 / DSS12</strain>
    </source>
</reference>
<dbReference type="Proteomes" id="UP000002350">
    <property type="component" value="Chromosome"/>
</dbReference>
<name>D4ZLS0_SHEVD</name>
<sequence length="205" mass="24165">MLESTSMIEQAFQVFGKNSFQNAIFYSNQQCLRFELSEGSEEASYVKMFTSALNKSTQIIDTIFEKSEKISICFAFPGDSYLSNFSVFKELKELQIDIPKNNFKLREWVEDDEWNRNYLFFNINKSELHKIIFGKLGTELGIKPSFWFDLYIYDINLGVLVHPYDDRGMDVVGTNKFMIKRLYKQYHSSLLDYDVNVMREWFGAL</sequence>
<evidence type="ECO:0000259" key="1">
    <source>
        <dbReference type="Pfam" id="PF13021"/>
    </source>
</evidence>
<dbReference type="InterPro" id="IPR024976">
    <property type="entry name" value="DUF3885"/>
</dbReference>
<protein>
    <recommendedName>
        <fullName evidence="1">DUF3885 domain-containing protein</fullName>
    </recommendedName>
</protein>
<feature type="domain" description="DUF3885" evidence="1">
    <location>
        <begin position="13"/>
        <end position="194"/>
    </location>
</feature>
<evidence type="ECO:0000313" key="2">
    <source>
        <dbReference type="EMBL" id="BAJ02619.1"/>
    </source>
</evidence>
<dbReference type="eggNOG" id="ENOG50339U0">
    <property type="taxonomic scope" value="Bacteria"/>
</dbReference>
<organism evidence="2 3">
    <name type="scientific">Shewanella violacea (strain JCM 10179 / CIP 106290 / LMG 19151 / DSS12)</name>
    <dbReference type="NCBI Taxonomy" id="637905"/>
    <lineage>
        <taxon>Bacteria</taxon>
        <taxon>Pseudomonadati</taxon>
        <taxon>Pseudomonadota</taxon>
        <taxon>Gammaproteobacteria</taxon>
        <taxon>Alteromonadales</taxon>
        <taxon>Shewanellaceae</taxon>
        <taxon>Shewanella</taxon>
    </lineage>
</organism>
<dbReference type="EMBL" id="AP011177">
    <property type="protein sequence ID" value="BAJ02619.1"/>
    <property type="molecule type" value="Genomic_DNA"/>
</dbReference>
<keyword evidence="3" id="KW-1185">Reference proteome</keyword>
<evidence type="ECO:0000313" key="3">
    <source>
        <dbReference type="Proteomes" id="UP000002350"/>
    </source>
</evidence>
<dbReference type="Pfam" id="PF13021">
    <property type="entry name" value="DUF3885"/>
    <property type="match status" value="1"/>
</dbReference>
<gene>
    <name evidence="2" type="ordered locus">SVI_2648</name>
</gene>